<dbReference type="InterPro" id="IPR018060">
    <property type="entry name" value="HTH_AraC"/>
</dbReference>
<dbReference type="CDD" id="cd06124">
    <property type="entry name" value="cupin_NimR-like_N"/>
    <property type="match status" value="1"/>
</dbReference>
<dbReference type="PANTHER" id="PTHR11019:SF159">
    <property type="entry name" value="TRANSCRIPTIONAL REGULATOR-RELATED"/>
    <property type="match status" value="1"/>
</dbReference>
<gene>
    <name evidence="5" type="ORF">GCM10020369_45020</name>
</gene>
<feature type="domain" description="HTH araC/xylS-type" evidence="4">
    <location>
        <begin position="174"/>
        <end position="271"/>
    </location>
</feature>
<dbReference type="Gene3D" id="2.60.120.10">
    <property type="entry name" value="Jelly Rolls"/>
    <property type="match status" value="1"/>
</dbReference>
<dbReference type="Pfam" id="PF02311">
    <property type="entry name" value="AraC_binding"/>
    <property type="match status" value="1"/>
</dbReference>
<organism evidence="5 6">
    <name type="scientific">Cryptosporangium minutisporangium</name>
    <dbReference type="NCBI Taxonomy" id="113569"/>
    <lineage>
        <taxon>Bacteria</taxon>
        <taxon>Bacillati</taxon>
        <taxon>Actinomycetota</taxon>
        <taxon>Actinomycetes</taxon>
        <taxon>Cryptosporangiales</taxon>
        <taxon>Cryptosporangiaceae</taxon>
        <taxon>Cryptosporangium</taxon>
    </lineage>
</organism>
<keyword evidence="2" id="KW-0238">DNA-binding</keyword>
<accession>A0ABP6T2B4</accession>
<sequence length="276" mass="30049">MSIGARSVNNPAEAATVPLIDIRQGGGALAGSYLYEGDHLVTGWHHHDMHQIEYAVGGVVEVETADAHYLLPPHQFAWIPAGLAHRATMSADLRTVSVMFGPELIARPGDRVRILAASALIREMIVYSLRWPIDRAGGDRVADDYFRALGHVVSDALDHEAPLSLPNSSDPIVAAAMEYTREHLDEVTIDRVCRATAVSERTLRRQFSATVGMSWRAYLLRARLLRAMALLATPDRSVGEVAAAVGFADVSAFARAFGQQCGETPSAYRNRVRALP</sequence>
<dbReference type="SMART" id="SM00342">
    <property type="entry name" value="HTH_ARAC"/>
    <property type="match status" value="1"/>
</dbReference>
<dbReference type="Pfam" id="PF12833">
    <property type="entry name" value="HTH_18"/>
    <property type="match status" value="1"/>
</dbReference>
<dbReference type="PROSITE" id="PS00041">
    <property type="entry name" value="HTH_ARAC_FAMILY_1"/>
    <property type="match status" value="1"/>
</dbReference>
<dbReference type="PRINTS" id="PR00032">
    <property type="entry name" value="HTHARAC"/>
</dbReference>
<dbReference type="PROSITE" id="PS01124">
    <property type="entry name" value="HTH_ARAC_FAMILY_2"/>
    <property type="match status" value="1"/>
</dbReference>
<dbReference type="InterPro" id="IPR003313">
    <property type="entry name" value="AraC-bd"/>
</dbReference>
<dbReference type="SUPFAM" id="SSF51182">
    <property type="entry name" value="RmlC-like cupins"/>
    <property type="match status" value="1"/>
</dbReference>
<dbReference type="SUPFAM" id="SSF46689">
    <property type="entry name" value="Homeodomain-like"/>
    <property type="match status" value="2"/>
</dbReference>
<dbReference type="InterPro" id="IPR020449">
    <property type="entry name" value="Tscrpt_reg_AraC-type_HTH"/>
</dbReference>
<keyword evidence="3" id="KW-0804">Transcription</keyword>
<evidence type="ECO:0000256" key="1">
    <source>
        <dbReference type="ARBA" id="ARBA00023015"/>
    </source>
</evidence>
<dbReference type="RefSeq" id="WP_345730154.1">
    <property type="nucleotide sequence ID" value="NZ_BAAAYN010000029.1"/>
</dbReference>
<evidence type="ECO:0000256" key="2">
    <source>
        <dbReference type="ARBA" id="ARBA00023125"/>
    </source>
</evidence>
<evidence type="ECO:0000259" key="4">
    <source>
        <dbReference type="PROSITE" id="PS01124"/>
    </source>
</evidence>
<dbReference type="EMBL" id="BAAAYN010000029">
    <property type="protein sequence ID" value="GAA3390571.1"/>
    <property type="molecule type" value="Genomic_DNA"/>
</dbReference>
<dbReference type="Gene3D" id="1.10.10.60">
    <property type="entry name" value="Homeodomain-like"/>
    <property type="match status" value="1"/>
</dbReference>
<evidence type="ECO:0000313" key="5">
    <source>
        <dbReference type="EMBL" id="GAA3390571.1"/>
    </source>
</evidence>
<keyword evidence="1" id="KW-0805">Transcription regulation</keyword>
<dbReference type="InterPro" id="IPR011051">
    <property type="entry name" value="RmlC_Cupin_sf"/>
</dbReference>
<keyword evidence="6" id="KW-1185">Reference proteome</keyword>
<dbReference type="Proteomes" id="UP001501676">
    <property type="component" value="Unassembled WGS sequence"/>
</dbReference>
<dbReference type="InterPro" id="IPR018062">
    <property type="entry name" value="HTH_AraC-typ_CS"/>
</dbReference>
<comment type="caution">
    <text evidence="5">The sequence shown here is derived from an EMBL/GenBank/DDBJ whole genome shotgun (WGS) entry which is preliminary data.</text>
</comment>
<name>A0ABP6T2B4_9ACTN</name>
<protein>
    <submittedName>
        <fullName evidence="5">Helix-turn-helix transcriptional regulator</fullName>
    </submittedName>
</protein>
<reference evidence="6" key="1">
    <citation type="journal article" date="2019" name="Int. J. Syst. Evol. Microbiol.">
        <title>The Global Catalogue of Microorganisms (GCM) 10K type strain sequencing project: providing services to taxonomists for standard genome sequencing and annotation.</title>
        <authorList>
            <consortium name="The Broad Institute Genomics Platform"/>
            <consortium name="The Broad Institute Genome Sequencing Center for Infectious Disease"/>
            <person name="Wu L."/>
            <person name="Ma J."/>
        </authorList>
    </citation>
    <scope>NUCLEOTIDE SEQUENCE [LARGE SCALE GENOMIC DNA]</scope>
    <source>
        <strain evidence="6">JCM 9458</strain>
    </source>
</reference>
<dbReference type="InterPro" id="IPR014710">
    <property type="entry name" value="RmlC-like_jellyroll"/>
</dbReference>
<evidence type="ECO:0000256" key="3">
    <source>
        <dbReference type="ARBA" id="ARBA00023163"/>
    </source>
</evidence>
<dbReference type="InterPro" id="IPR009057">
    <property type="entry name" value="Homeodomain-like_sf"/>
</dbReference>
<evidence type="ECO:0000313" key="6">
    <source>
        <dbReference type="Proteomes" id="UP001501676"/>
    </source>
</evidence>
<dbReference type="PANTHER" id="PTHR11019">
    <property type="entry name" value="HTH-TYPE TRANSCRIPTIONAL REGULATOR NIMR"/>
    <property type="match status" value="1"/>
</dbReference>
<proteinExistence type="predicted"/>